<protein>
    <recommendedName>
        <fullName evidence="3">Dymeclin</fullName>
    </recommendedName>
</protein>
<dbReference type="KEGG" id="egl:EGR_04270"/>
<evidence type="ECO:0000256" key="8">
    <source>
        <dbReference type="SAM" id="MobiDB-lite"/>
    </source>
</evidence>
<dbReference type="Pfam" id="PF09742">
    <property type="entry name" value="Dymeclin"/>
    <property type="match status" value="1"/>
</dbReference>
<comment type="similarity">
    <text evidence="2">Belongs to the dymeclin family.</text>
</comment>
<dbReference type="PANTHER" id="PTHR12895">
    <property type="entry name" value="DYMECLIN"/>
    <property type="match status" value="1"/>
</dbReference>
<organism evidence="9 10">
    <name type="scientific">Echinococcus granulosus</name>
    <name type="common">Hydatid tapeworm</name>
    <dbReference type="NCBI Taxonomy" id="6210"/>
    <lineage>
        <taxon>Eukaryota</taxon>
        <taxon>Metazoa</taxon>
        <taxon>Spiralia</taxon>
        <taxon>Lophotrochozoa</taxon>
        <taxon>Platyhelminthes</taxon>
        <taxon>Cestoda</taxon>
        <taxon>Eucestoda</taxon>
        <taxon>Cyclophyllidea</taxon>
        <taxon>Taeniidae</taxon>
        <taxon>Echinococcus</taxon>
        <taxon>Echinococcus granulosus group</taxon>
    </lineage>
</organism>
<evidence type="ECO:0000256" key="4">
    <source>
        <dbReference type="ARBA" id="ARBA00022707"/>
    </source>
</evidence>
<evidence type="ECO:0000256" key="2">
    <source>
        <dbReference type="ARBA" id="ARBA00010603"/>
    </source>
</evidence>
<evidence type="ECO:0000256" key="6">
    <source>
        <dbReference type="ARBA" id="ARBA00023288"/>
    </source>
</evidence>
<dbReference type="OMA" id="VWTLVCK"/>
<keyword evidence="10" id="KW-1185">Reference proteome</keyword>
<dbReference type="GO" id="GO:0007030">
    <property type="term" value="P:Golgi organization"/>
    <property type="evidence" value="ECO:0007669"/>
    <property type="project" value="TreeGrafter"/>
</dbReference>
<dbReference type="Gene3D" id="3.10.450.700">
    <property type="match status" value="1"/>
</dbReference>
<dbReference type="CTD" id="36339985"/>
<dbReference type="AlphaFoldDB" id="W6UIA6"/>
<keyword evidence="6" id="KW-0449">Lipoprotein</keyword>
<keyword evidence="7" id="KW-0175">Coiled coil</keyword>
<keyword evidence="5" id="KW-0238">DNA-binding</keyword>
<dbReference type="Gene3D" id="3.30.2450.30">
    <property type="match status" value="1"/>
</dbReference>
<dbReference type="InterPro" id="IPR006628">
    <property type="entry name" value="PUR-bd_fam"/>
</dbReference>
<dbReference type="RefSeq" id="XP_024352027.1">
    <property type="nucleotide sequence ID" value="XM_024493519.1"/>
</dbReference>
<feature type="region of interest" description="Disordered" evidence="8">
    <location>
        <begin position="772"/>
        <end position="801"/>
    </location>
</feature>
<dbReference type="STRING" id="6210.W6UIA6"/>
<evidence type="ECO:0000256" key="5">
    <source>
        <dbReference type="ARBA" id="ARBA00023125"/>
    </source>
</evidence>
<accession>W6UIA6</accession>
<evidence type="ECO:0000313" key="9">
    <source>
        <dbReference type="EMBL" id="EUB60831.1"/>
    </source>
</evidence>
<feature type="coiled-coil region" evidence="7">
    <location>
        <begin position="550"/>
        <end position="577"/>
    </location>
</feature>
<dbReference type="GO" id="GO:0000977">
    <property type="term" value="F:RNA polymerase II transcription regulatory region sequence-specific DNA binding"/>
    <property type="evidence" value="ECO:0007669"/>
    <property type="project" value="InterPro"/>
</dbReference>
<proteinExistence type="inferred from homology"/>
<dbReference type="InterPro" id="IPR019142">
    <property type="entry name" value="Dymeclin"/>
</dbReference>
<dbReference type="Proteomes" id="UP000019149">
    <property type="component" value="Unassembled WGS sequence"/>
</dbReference>
<dbReference type="GeneID" id="36339985"/>
<reference evidence="9 10" key="1">
    <citation type="journal article" date="2013" name="Nat. Genet.">
        <title>The genome of the hydatid tapeworm Echinococcus granulosus.</title>
        <authorList>
            <person name="Zheng H."/>
            <person name="Zhang W."/>
            <person name="Zhang L."/>
            <person name="Zhang Z."/>
            <person name="Li J."/>
            <person name="Lu G."/>
            <person name="Zhu Y."/>
            <person name="Wang Y."/>
            <person name="Huang Y."/>
            <person name="Liu J."/>
            <person name="Kang H."/>
            <person name="Chen J."/>
            <person name="Wang L."/>
            <person name="Chen A."/>
            <person name="Yu S."/>
            <person name="Gao Z."/>
            <person name="Jin L."/>
            <person name="Gu W."/>
            <person name="Wang Z."/>
            <person name="Zhao L."/>
            <person name="Shi B."/>
            <person name="Wen H."/>
            <person name="Lin R."/>
            <person name="Jones M.K."/>
            <person name="Brejova B."/>
            <person name="Vinar T."/>
            <person name="Zhao G."/>
            <person name="McManus D.P."/>
            <person name="Chen Z."/>
            <person name="Zhou Y."/>
            <person name="Wang S."/>
        </authorList>
    </citation>
    <scope>NUCLEOTIDE SEQUENCE [LARGE SCALE GENOMIC DNA]</scope>
</reference>
<dbReference type="GO" id="GO:0032422">
    <property type="term" value="F:purine-rich negative regulatory element binding"/>
    <property type="evidence" value="ECO:0007669"/>
    <property type="project" value="InterPro"/>
</dbReference>
<dbReference type="Pfam" id="PF04845">
    <property type="entry name" value="PurA"/>
    <property type="match status" value="1"/>
</dbReference>
<evidence type="ECO:0000256" key="3">
    <source>
        <dbReference type="ARBA" id="ARBA00015736"/>
    </source>
</evidence>
<comment type="caution">
    <text evidence="9">The sequence shown here is derived from an EMBL/GenBank/DDBJ whole genome shotgun (WGS) entry which is preliminary data.</text>
</comment>
<dbReference type="GO" id="GO:0005794">
    <property type="term" value="C:Golgi apparatus"/>
    <property type="evidence" value="ECO:0007669"/>
    <property type="project" value="TreeGrafter"/>
</dbReference>
<dbReference type="OrthoDB" id="10253409at2759"/>
<comment type="similarity">
    <text evidence="1">Belongs to the PUR DNA-binding protein family.</text>
</comment>
<feature type="region of interest" description="Disordered" evidence="8">
    <location>
        <begin position="308"/>
        <end position="327"/>
    </location>
</feature>
<gene>
    <name evidence="9" type="ORF">EGR_04270</name>
</gene>
<dbReference type="SMART" id="SM00712">
    <property type="entry name" value="PUR"/>
    <property type="match status" value="3"/>
</dbReference>
<evidence type="ECO:0000256" key="7">
    <source>
        <dbReference type="SAM" id="Coils"/>
    </source>
</evidence>
<name>W6UIA6_ECHGR</name>
<dbReference type="PANTHER" id="PTHR12895:SF9">
    <property type="entry name" value="DYMECLIN"/>
    <property type="match status" value="1"/>
</dbReference>
<keyword evidence="4" id="KW-0519">Myristate</keyword>
<sequence>MGASVSNLADLATNPYLIKLVGQESVNCSNEYWNRLLPFDIQTPLTNEASFYLEAAVSSLQQRFYRNDLRTHNLATLLQQFIVKATSVLGSIKMGQEINASDIKMARNALLIFRIFTKYILEHRSSHSMNLHFADITSKASNSPSLAEYTVHLLFLLVIEIIPSDITYGLLYESLSSLLILLSAQVSGYGGDEIPATCKYFTSNKCLADAPAFIHRLVLNVAENLPCPPNMLAENHAPGMLWNAASTIASGLMTVVTLGYSRRAASARAEAKLESGSPGGGVLHPLAKQSCHLLLVLTTQSTGFISAASAAPDTDGEDGATSPPNSASAAVAAATASRSIFRDIGSNPYREALFALTPLGEVNAEAKHNGGQGKDLEKGGGNERGIIPPRIPFGRLCETLASTVNTDSSVLLLYLLLHRNDFFRAFVMETRAYEKFTFSICSLLYQSPAENSHLVYMALIVLLILTENENFAKDVHDIPVKKPPPNVERQLTGVSLGSLLVYVLTRTIRHHLNQLRDKYLHINSLAALANLSPKIANLHPYVSQALVDLLQKLVKRHKRLVNEIRTLNDQLKEQKNTTGTKVPPYPDVRLNMMSSSDALLQDLSLLEEVIRMTLEIFNSILTHSLTANTHLIYNLLYQREYLAPIHNHPSFSDLMQNIDTVLGFFASRIEKDLGLHPTETSAVMTVITKSMGDFARTHTLKEFQELKFKYVEEESPDEFFIPYVWSLVYRHSGLGFEQKLLHSFGGYEYCASEEEAEGDVATTTTATETTTGAITSSDFGNPKINERQSDSPEAVVSEQFGPRGGSLSNIPIIPYQLAGVMPRHVDLTDEEDLDSVSLQFQKKRFYVDVKKNWRGRFMKIAEVGLDGRKSRILLTMTAADDLKDKILDLANVYTEIMASNAEGSVDSSRHVSKIDGVVKSHTLNYPHRRYYLDLKKNAWGYFLRVTMLSTSTRIKLAIPAEGMRELYNSICGLLKTWWIPAPDKSKKEVNLPPSRAFRVDSRTLYFDSVVNRHGVFLRISQVWASSRSAITIPGRSIGRFREIINELADHISAATIEDKENCSNNELQDGKTDETVSSKILEASALETTFPE</sequence>
<evidence type="ECO:0000256" key="1">
    <source>
        <dbReference type="ARBA" id="ARBA00009251"/>
    </source>
</evidence>
<evidence type="ECO:0000313" key="10">
    <source>
        <dbReference type="Proteomes" id="UP000019149"/>
    </source>
</evidence>
<dbReference type="EMBL" id="APAU02000026">
    <property type="protein sequence ID" value="EUB60831.1"/>
    <property type="molecule type" value="Genomic_DNA"/>
</dbReference>